<dbReference type="EMBL" id="CABPRJ010001445">
    <property type="protein sequence ID" value="VVC37327.1"/>
    <property type="molecule type" value="Genomic_DNA"/>
</dbReference>
<protein>
    <submittedName>
        <fullName evidence="16">GPCR, family 2, extracellular hormone receptor domain,GPCR, family 2, secretin-like, conserved site,GPCR</fullName>
    </submittedName>
</protein>
<dbReference type="InterPro" id="IPR003287">
    <property type="entry name" value="GPCR_2_calcitonin_rcpt_fam"/>
</dbReference>
<dbReference type="InterPro" id="IPR036445">
    <property type="entry name" value="GPCR_2_extracell_dom_sf"/>
</dbReference>
<evidence type="ECO:0000256" key="10">
    <source>
        <dbReference type="ARBA" id="ARBA00023170"/>
    </source>
</evidence>
<dbReference type="PRINTS" id="PR00249">
    <property type="entry name" value="GPCRSECRETIN"/>
</dbReference>
<evidence type="ECO:0000313" key="16">
    <source>
        <dbReference type="EMBL" id="VVC37327.1"/>
    </source>
</evidence>
<dbReference type="Gene3D" id="1.20.1070.10">
    <property type="entry name" value="Rhodopsin 7-helix transmembrane proteins"/>
    <property type="match status" value="1"/>
</dbReference>
<evidence type="ECO:0000256" key="12">
    <source>
        <dbReference type="ARBA" id="ARBA00023224"/>
    </source>
</evidence>
<keyword evidence="8 13" id="KW-0472">Membrane</keyword>
<evidence type="ECO:0000256" key="2">
    <source>
        <dbReference type="ARBA" id="ARBA00005314"/>
    </source>
</evidence>
<reference evidence="16 17" key="1">
    <citation type="submission" date="2019-08" db="EMBL/GenBank/DDBJ databases">
        <authorList>
            <person name="Alioto T."/>
            <person name="Alioto T."/>
            <person name="Gomez Garrido J."/>
        </authorList>
    </citation>
    <scope>NUCLEOTIDE SEQUENCE [LARGE SCALE GENOMIC DNA]</scope>
</reference>
<keyword evidence="4 13" id="KW-0812">Transmembrane</keyword>
<dbReference type="PANTHER" id="PTHR45620">
    <property type="entry name" value="PDF RECEPTOR-LIKE PROTEIN-RELATED"/>
    <property type="match status" value="1"/>
</dbReference>
<comment type="subcellular location">
    <subcellularLocation>
        <location evidence="1">Cell membrane</location>
        <topology evidence="1">Multi-pass membrane protein</topology>
    </subcellularLocation>
</comment>
<accession>A0A5E4N062</accession>
<feature type="domain" description="G-protein coupled receptors family 2 profile 1" evidence="14">
    <location>
        <begin position="21"/>
        <end position="118"/>
    </location>
</feature>
<dbReference type="InterPro" id="IPR017981">
    <property type="entry name" value="GPCR_2-like_7TM"/>
</dbReference>
<evidence type="ECO:0000256" key="11">
    <source>
        <dbReference type="ARBA" id="ARBA00023180"/>
    </source>
</evidence>
<evidence type="ECO:0000256" key="9">
    <source>
        <dbReference type="ARBA" id="ARBA00023157"/>
    </source>
</evidence>
<sequence>MTSTESPTGIAVGFESQLRAECEQKLNKSLFNHSFYLHSNHSLNTRGSLHFCRGTFDGWLCWADTEAGVTVHQPCPAFISGFDPLRTAYKICNKDGTWFKHPISGITWSNYTTCIDLEDYNWTQRINDIYQIGYLISFIALLLSIAILTYFKSLRCARNTLHTHMFTSFAINNLLWLLWYRLVVVSPSTIVNNGWWCQILHVVLHYFLLTNYAWMLAEGFYLHTLLVFAFTSEDTLVRWSWTLAWSTPLVVISLYSLLRIVNEHTSECWINESAFTEVLLVPVVMSMALNLVFLCNIVRVLWVKLQAGPSHLSNNTPSRTLLQAFRATLLLLPLLGLHYLLTPFRPPKHHPWAPFYEVVSATTSSFQGLCVATLFCFLNGEVVAQIKRRWQFMFFRTRANSYTATTVSVRQFVRSTAGPGDNEEKV</sequence>
<keyword evidence="10 16" id="KW-0675">Receptor</keyword>
<dbReference type="AlphaFoldDB" id="A0A5E4N062"/>
<name>A0A5E4N062_9HEMI</name>
<keyword evidence="9" id="KW-1015">Disulfide bond</keyword>
<feature type="domain" description="G-protein coupled receptors family 2 profile 2" evidence="15">
    <location>
        <begin position="126"/>
        <end position="379"/>
    </location>
</feature>
<dbReference type="PROSITE" id="PS50261">
    <property type="entry name" value="G_PROTEIN_RECEP_F2_4"/>
    <property type="match status" value="1"/>
</dbReference>
<evidence type="ECO:0000259" key="14">
    <source>
        <dbReference type="PROSITE" id="PS50227"/>
    </source>
</evidence>
<evidence type="ECO:0000259" key="15">
    <source>
        <dbReference type="PROSITE" id="PS50261"/>
    </source>
</evidence>
<organism evidence="16 17">
    <name type="scientific">Cinara cedri</name>
    <dbReference type="NCBI Taxonomy" id="506608"/>
    <lineage>
        <taxon>Eukaryota</taxon>
        <taxon>Metazoa</taxon>
        <taxon>Ecdysozoa</taxon>
        <taxon>Arthropoda</taxon>
        <taxon>Hexapoda</taxon>
        <taxon>Insecta</taxon>
        <taxon>Pterygota</taxon>
        <taxon>Neoptera</taxon>
        <taxon>Paraneoptera</taxon>
        <taxon>Hemiptera</taxon>
        <taxon>Sternorrhyncha</taxon>
        <taxon>Aphidomorpha</taxon>
        <taxon>Aphidoidea</taxon>
        <taxon>Aphididae</taxon>
        <taxon>Lachninae</taxon>
        <taxon>Cinara</taxon>
    </lineage>
</organism>
<evidence type="ECO:0000256" key="1">
    <source>
        <dbReference type="ARBA" id="ARBA00004651"/>
    </source>
</evidence>
<dbReference type="PRINTS" id="PR01350">
    <property type="entry name" value="CTRFAMILY"/>
</dbReference>
<evidence type="ECO:0000256" key="8">
    <source>
        <dbReference type="ARBA" id="ARBA00023136"/>
    </source>
</evidence>
<feature type="transmembrane region" description="Helical" evidence="13">
    <location>
        <begin position="132"/>
        <end position="151"/>
    </location>
</feature>
<dbReference type="Gene3D" id="4.10.1240.10">
    <property type="entry name" value="GPCR, family 2, extracellular hormone receptor domain"/>
    <property type="match status" value="1"/>
</dbReference>
<comment type="similarity">
    <text evidence="2">Belongs to the G-protein coupled receptor 2 family.</text>
</comment>
<feature type="transmembrane region" description="Helical" evidence="13">
    <location>
        <begin position="278"/>
        <end position="303"/>
    </location>
</feature>
<feature type="transmembrane region" description="Helical" evidence="13">
    <location>
        <begin position="203"/>
        <end position="229"/>
    </location>
</feature>
<evidence type="ECO:0000256" key="4">
    <source>
        <dbReference type="ARBA" id="ARBA00022692"/>
    </source>
</evidence>
<gene>
    <name evidence="16" type="ORF">CINCED_3A025363</name>
</gene>
<dbReference type="GO" id="GO:0007166">
    <property type="term" value="P:cell surface receptor signaling pathway"/>
    <property type="evidence" value="ECO:0007669"/>
    <property type="project" value="InterPro"/>
</dbReference>
<dbReference type="Pfam" id="PF02793">
    <property type="entry name" value="HRM"/>
    <property type="match status" value="1"/>
</dbReference>
<keyword evidence="11" id="KW-0325">Glycoprotein</keyword>
<proteinExistence type="inferred from homology"/>
<dbReference type="GO" id="GO:0005886">
    <property type="term" value="C:plasma membrane"/>
    <property type="evidence" value="ECO:0007669"/>
    <property type="project" value="UniProtKB-SubCell"/>
</dbReference>
<dbReference type="InterPro" id="IPR000832">
    <property type="entry name" value="GPCR_2_secretin-like"/>
</dbReference>
<dbReference type="SUPFAM" id="SSF111418">
    <property type="entry name" value="Hormone receptor domain"/>
    <property type="match status" value="1"/>
</dbReference>
<dbReference type="Pfam" id="PF00002">
    <property type="entry name" value="7tm_2"/>
    <property type="match status" value="1"/>
</dbReference>
<dbReference type="PROSITE" id="PS00649">
    <property type="entry name" value="G_PROTEIN_RECEP_F2_1"/>
    <property type="match status" value="1"/>
</dbReference>
<keyword evidence="17" id="KW-1185">Reference proteome</keyword>
<dbReference type="PANTHER" id="PTHR45620:SF32">
    <property type="entry name" value="DIURETIC HORMONE 31 RECEPTOR, ISOFORM C"/>
    <property type="match status" value="1"/>
</dbReference>
<feature type="transmembrane region" description="Helical" evidence="13">
    <location>
        <begin position="236"/>
        <end position="258"/>
    </location>
</feature>
<keyword evidence="7" id="KW-0297">G-protein coupled receptor</keyword>
<dbReference type="OrthoDB" id="6160250at2759"/>
<dbReference type="InterPro" id="IPR017983">
    <property type="entry name" value="GPCR_2_secretin-like_CS"/>
</dbReference>
<evidence type="ECO:0000256" key="7">
    <source>
        <dbReference type="ARBA" id="ARBA00023040"/>
    </source>
</evidence>
<keyword evidence="5" id="KW-0732">Signal</keyword>
<keyword evidence="6 13" id="KW-1133">Transmembrane helix</keyword>
<dbReference type="Proteomes" id="UP000325440">
    <property type="component" value="Unassembled WGS sequence"/>
</dbReference>
<evidence type="ECO:0000256" key="13">
    <source>
        <dbReference type="SAM" id="Phobius"/>
    </source>
</evidence>
<evidence type="ECO:0000256" key="3">
    <source>
        <dbReference type="ARBA" id="ARBA00022475"/>
    </source>
</evidence>
<keyword evidence="3" id="KW-1003">Cell membrane</keyword>
<feature type="transmembrane region" description="Helical" evidence="13">
    <location>
        <begin position="324"/>
        <end position="344"/>
    </location>
</feature>
<dbReference type="InterPro" id="IPR050332">
    <property type="entry name" value="GPCR_2"/>
</dbReference>
<dbReference type="GO" id="GO:0004948">
    <property type="term" value="F:calcitonin receptor activity"/>
    <property type="evidence" value="ECO:0007669"/>
    <property type="project" value="InterPro"/>
</dbReference>
<feature type="transmembrane region" description="Helical" evidence="13">
    <location>
        <begin position="163"/>
        <end position="183"/>
    </location>
</feature>
<dbReference type="SMART" id="SM00008">
    <property type="entry name" value="HormR"/>
    <property type="match status" value="1"/>
</dbReference>
<dbReference type="GO" id="GO:0007188">
    <property type="term" value="P:adenylate cyclase-modulating G protein-coupled receptor signaling pathway"/>
    <property type="evidence" value="ECO:0007669"/>
    <property type="project" value="TreeGrafter"/>
</dbReference>
<evidence type="ECO:0000313" key="17">
    <source>
        <dbReference type="Proteomes" id="UP000325440"/>
    </source>
</evidence>
<dbReference type="PROSITE" id="PS50227">
    <property type="entry name" value="G_PROTEIN_RECEP_F2_3"/>
    <property type="match status" value="1"/>
</dbReference>
<evidence type="ECO:0000256" key="6">
    <source>
        <dbReference type="ARBA" id="ARBA00022989"/>
    </source>
</evidence>
<keyword evidence="12" id="KW-0807">Transducer</keyword>
<dbReference type="InterPro" id="IPR001879">
    <property type="entry name" value="GPCR_2_extracellular_dom"/>
</dbReference>
<evidence type="ECO:0000256" key="5">
    <source>
        <dbReference type="ARBA" id="ARBA00022729"/>
    </source>
</evidence>